<dbReference type="InterPro" id="IPR027417">
    <property type="entry name" value="P-loop_NTPase"/>
</dbReference>
<reference evidence="3" key="2">
    <citation type="submission" date="2022-03" db="EMBL/GenBank/DDBJ databases">
        <title>Draft title - Genomic analysis of global carrot germplasm unveils the trajectory of domestication and the origin of high carotenoid orange carrot.</title>
        <authorList>
            <person name="Iorizzo M."/>
            <person name="Ellison S."/>
            <person name="Senalik D."/>
            <person name="Macko-Podgorni A."/>
            <person name="Grzebelus D."/>
            <person name="Bostan H."/>
            <person name="Rolling W."/>
            <person name="Curaba J."/>
            <person name="Simon P."/>
        </authorList>
    </citation>
    <scope>NUCLEOTIDE SEQUENCE</scope>
    <source>
        <tissue evidence="3">Leaf</tissue>
    </source>
</reference>
<dbReference type="Pfam" id="PF00270">
    <property type="entry name" value="DEAD"/>
    <property type="match status" value="1"/>
</dbReference>
<dbReference type="EMBL" id="CP093344">
    <property type="protein sequence ID" value="WOG87426.1"/>
    <property type="molecule type" value="Genomic_DNA"/>
</dbReference>
<keyword evidence="4" id="KW-1185">Reference proteome</keyword>
<dbReference type="Proteomes" id="UP000077755">
    <property type="component" value="Chromosome 2"/>
</dbReference>
<organism evidence="2">
    <name type="scientific">Daucus carota subsp. sativus</name>
    <name type="common">Carrot</name>
    <dbReference type="NCBI Taxonomy" id="79200"/>
    <lineage>
        <taxon>Eukaryota</taxon>
        <taxon>Viridiplantae</taxon>
        <taxon>Streptophyta</taxon>
        <taxon>Embryophyta</taxon>
        <taxon>Tracheophyta</taxon>
        <taxon>Spermatophyta</taxon>
        <taxon>Magnoliopsida</taxon>
        <taxon>eudicotyledons</taxon>
        <taxon>Gunneridae</taxon>
        <taxon>Pentapetalae</taxon>
        <taxon>asterids</taxon>
        <taxon>campanulids</taxon>
        <taxon>Apiales</taxon>
        <taxon>Apiaceae</taxon>
        <taxon>Apioideae</taxon>
        <taxon>Scandiceae</taxon>
        <taxon>Daucinae</taxon>
        <taxon>Daucus</taxon>
        <taxon>Daucus sect. Daucus</taxon>
    </lineage>
</organism>
<evidence type="ECO:0000313" key="2">
    <source>
        <dbReference type="EMBL" id="KZN05078.1"/>
    </source>
</evidence>
<dbReference type="GO" id="GO:0003676">
    <property type="term" value="F:nucleic acid binding"/>
    <property type="evidence" value="ECO:0007669"/>
    <property type="project" value="InterPro"/>
</dbReference>
<dbReference type="GO" id="GO:0005524">
    <property type="term" value="F:ATP binding"/>
    <property type="evidence" value="ECO:0007669"/>
    <property type="project" value="InterPro"/>
</dbReference>
<dbReference type="EMBL" id="LNRQ01000002">
    <property type="protein sequence ID" value="KZN05078.1"/>
    <property type="molecule type" value="Genomic_DNA"/>
</dbReference>
<dbReference type="SUPFAM" id="SSF52540">
    <property type="entry name" value="P-loop containing nucleoside triphosphate hydrolases"/>
    <property type="match status" value="1"/>
</dbReference>
<protein>
    <recommendedName>
        <fullName evidence="1">DEAD/DEAH-box helicase domain-containing protein</fullName>
    </recommendedName>
</protein>
<dbReference type="AlphaFoldDB" id="A0A166DC94"/>
<name>A0A166DC94_DAUCS</name>
<dbReference type="Gramene" id="KZN05078">
    <property type="protein sequence ID" value="KZN05078"/>
    <property type="gene ID" value="DCAR_005915"/>
</dbReference>
<evidence type="ECO:0000313" key="4">
    <source>
        <dbReference type="Proteomes" id="UP000077755"/>
    </source>
</evidence>
<gene>
    <name evidence="2" type="ORF">DCAR_005915</name>
    <name evidence="3" type="ORF">DCAR_0206651</name>
</gene>
<sequence>MQRQIIVTSSRKTLAYLILIFSVLSTWRSTVQALIIVPTRELGMRVTKVAHTLAAKSGKPGTEEKPCTVMALLDGGILRRHKS</sequence>
<accession>A0A166DC94</accession>
<dbReference type="STRING" id="79200.A0A166DC94"/>
<evidence type="ECO:0000313" key="3">
    <source>
        <dbReference type="EMBL" id="WOG87426.1"/>
    </source>
</evidence>
<feature type="domain" description="DEAD/DEAH-box helicase" evidence="1">
    <location>
        <begin position="7"/>
        <end position="56"/>
    </location>
</feature>
<proteinExistence type="predicted"/>
<dbReference type="Gene3D" id="3.40.50.300">
    <property type="entry name" value="P-loop containing nucleotide triphosphate hydrolases"/>
    <property type="match status" value="1"/>
</dbReference>
<evidence type="ECO:0000259" key="1">
    <source>
        <dbReference type="Pfam" id="PF00270"/>
    </source>
</evidence>
<reference evidence="2" key="1">
    <citation type="journal article" date="2016" name="Nat. Genet.">
        <title>A high-quality carrot genome assembly provides new insights into carotenoid accumulation and asterid genome evolution.</title>
        <authorList>
            <person name="Iorizzo M."/>
            <person name="Ellison S."/>
            <person name="Senalik D."/>
            <person name="Zeng P."/>
            <person name="Satapoomin P."/>
            <person name="Huang J."/>
            <person name="Bowman M."/>
            <person name="Iovene M."/>
            <person name="Sanseverino W."/>
            <person name="Cavagnaro P."/>
            <person name="Yildiz M."/>
            <person name="Macko-Podgorni A."/>
            <person name="Moranska E."/>
            <person name="Grzebelus E."/>
            <person name="Grzebelus D."/>
            <person name="Ashrafi H."/>
            <person name="Zheng Z."/>
            <person name="Cheng S."/>
            <person name="Spooner D."/>
            <person name="Van Deynze A."/>
            <person name="Simon P."/>
        </authorList>
    </citation>
    <scope>NUCLEOTIDE SEQUENCE [LARGE SCALE GENOMIC DNA]</scope>
    <source>
        <tissue evidence="2">Leaf</tissue>
    </source>
</reference>
<dbReference type="InterPro" id="IPR011545">
    <property type="entry name" value="DEAD/DEAH_box_helicase_dom"/>
</dbReference>